<keyword evidence="4" id="KW-0540">Nuclease</keyword>
<proteinExistence type="inferred from homology"/>
<feature type="domain" description="DDE Tnp4" evidence="8">
    <location>
        <begin position="177"/>
        <end position="329"/>
    </location>
</feature>
<keyword evidence="7" id="KW-0539">Nucleus</keyword>
<evidence type="ECO:0000256" key="2">
    <source>
        <dbReference type="ARBA" id="ARBA00004123"/>
    </source>
</evidence>
<dbReference type="OrthoDB" id="6115889at2759"/>
<dbReference type="InterPro" id="IPR045249">
    <property type="entry name" value="HARBI1-like"/>
</dbReference>
<keyword evidence="6" id="KW-0378">Hydrolase</keyword>
<evidence type="ECO:0000256" key="4">
    <source>
        <dbReference type="ARBA" id="ARBA00022722"/>
    </source>
</evidence>
<dbReference type="GO" id="GO:0046872">
    <property type="term" value="F:metal ion binding"/>
    <property type="evidence" value="ECO:0007669"/>
    <property type="project" value="UniProtKB-KW"/>
</dbReference>
<evidence type="ECO:0000259" key="8">
    <source>
        <dbReference type="Pfam" id="PF13359"/>
    </source>
</evidence>
<protein>
    <recommendedName>
        <fullName evidence="8">DDE Tnp4 domain-containing protein</fullName>
    </recommendedName>
</protein>
<dbReference type="PANTHER" id="PTHR22930">
    <property type="match status" value="1"/>
</dbReference>
<accession>A0A9D4E2X9</accession>
<evidence type="ECO:0000313" key="10">
    <source>
        <dbReference type="Proteomes" id="UP000828390"/>
    </source>
</evidence>
<comment type="similarity">
    <text evidence="3">Belongs to the HARBI1 family.</text>
</comment>
<evidence type="ECO:0000256" key="5">
    <source>
        <dbReference type="ARBA" id="ARBA00022723"/>
    </source>
</evidence>
<reference evidence="9" key="2">
    <citation type="submission" date="2020-11" db="EMBL/GenBank/DDBJ databases">
        <authorList>
            <person name="McCartney M.A."/>
            <person name="Auch B."/>
            <person name="Kono T."/>
            <person name="Mallez S."/>
            <person name="Becker A."/>
            <person name="Gohl D.M."/>
            <person name="Silverstein K.A.T."/>
            <person name="Koren S."/>
            <person name="Bechman K.B."/>
            <person name="Herman A."/>
            <person name="Abrahante J.E."/>
            <person name="Garbe J."/>
        </authorList>
    </citation>
    <scope>NUCLEOTIDE SEQUENCE</scope>
    <source>
        <strain evidence="9">Duluth1</strain>
        <tissue evidence="9">Whole animal</tissue>
    </source>
</reference>
<dbReference type="GO" id="GO:0016787">
    <property type="term" value="F:hydrolase activity"/>
    <property type="evidence" value="ECO:0007669"/>
    <property type="project" value="UniProtKB-KW"/>
</dbReference>
<dbReference type="Pfam" id="PF13359">
    <property type="entry name" value="DDE_Tnp_4"/>
    <property type="match status" value="1"/>
</dbReference>
<dbReference type="Proteomes" id="UP000828390">
    <property type="component" value="Unassembled WGS sequence"/>
</dbReference>
<name>A0A9D4E2X9_DREPO</name>
<dbReference type="InterPro" id="IPR027806">
    <property type="entry name" value="HARBI1_dom"/>
</dbReference>
<dbReference type="PANTHER" id="PTHR22930:SF292">
    <property type="entry name" value="DDE TNP4 DOMAIN-CONTAINING PROTEIN"/>
    <property type="match status" value="1"/>
</dbReference>
<evidence type="ECO:0000313" key="9">
    <source>
        <dbReference type="EMBL" id="KAH3772812.1"/>
    </source>
</evidence>
<dbReference type="AlphaFoldDB" id="A0A9D4E2X9"/>
<evidence type="ECO:0000256" key="6">
    <source>
        <dbReference type="ARBA" id="ARBA00022801"/>
    </source>
</evidence>
<sequence>MAAFVVGSYALVKQILSCDDDDDDLVVLLGIAGIEREDRTKSLQYYEVTIQQYLPDTFKQFFKVTPATIEHLCQKLSDCPELSERVVPGGRKPIPLEKKVLMTIRYLVSQETVRELSDHFGVTEHSFIRCKRQVITAVNDQLFSKLVTWPKANCYQDVAQRFDDMGAYSFPNVLGCIDGCHIPITAPHESPNCYFNRKQFHSVILQGVCVHDLTFTDINVGWPGRVHDAKVLRNSNLWESGFQKSDNGRYHLLGDGAYPLKQWLLTPYRDNGHLSQQQVRYNISLSSKRQVIERAFALLKGRFRRLKYVNMKYIEEICKTIVAACVLHNICIMEHDGFEDILNNEDNNQVQCNDPQFFMQNDAEGQLKRINITNRLLV</sequence>
<comment type="cofactor">
    <cofactor evidence="1">
        <name>a divalent metal cation</name>
        <dbReference type="ChEBI" id="CHEBI:60240"/>
    </cofactor>
</comment>
<gene>
    <name evidence="9" type="ORF">DPMN_174159</name>
</gene>
<dbReference type="GO" id="GO:0004518">
    <property type="term" value="F:nuclease activity"/>
    <property type="evidence" value="ECO:0007669"/>
    <property type="project" value="UniProtKB-KW"/>
</dbReference>
<keyword evidence="10" id="KW-1185">Reference proteome</keyword>
<comment type="caution">
    <text evidence="9">The sequence shown here is derived from an EMBL/GenBank/DDBJ whole genome shotgun (WGS) entry which is preliminary data.</text>
</comment>
<reference evidence="9" key="1">
    <citation type="journal article" date="2019" name="bioRxiv">
        <title>The Genome of the Zebra Mussel, Dreissena polymorpha: A Resource for Invasive Species Research.</title>
        <authorList>
            <person name="McCartney M.A."/>
            <person name="Auch B."/>
            <person name="Kono T."/>
            <person name="Mallez S."/>
            <person name="Zhang Y."/>
            <person name="Obille A."/>
            <person name="Becker A."/>
            <person name="Abrahante J.E."/>
            <person name="Garbe J."/>
            <person name="Badalamenti J.P."/>
            <person name="Herman A."/>
            <person name="Mangelson H."/>
            <person name="Liachko I."/>
            <person name="Sullivan S."/>
            <person name="Sone E.D."/>
            <person name="Koren S."/>
            <person name="Silverstein K.A.T."/>
            <person name="Beckman K.B."/>
            <person name="Gohl D.M."/>
        </authorList>
    </citation>
    <scope>NUCLEOTIDE SEQUENCE</scope>
    <source>
        <strain evidence="9">Duluth1</strain>
        <tissue evidence="9">Whole animal</tissue>
    </source>
</reference>
<evidence type="ECO:0000256" key="1">
    <source>
        <dbReference type="ARBA" id="ARBA00001968"/>
    </source>
</evidence>
<evidence type="ECO:0000256" key="3">
    <source>
        <dbReference type="ARBA" id="ARBA00006958"/>
    </source>
</evidence>
<evidence type="ECO:0000256" key="7">
    <source>
        <dbReference type="ARBA" id="ARBA00023242"/>
    </source>
</evidence>
<dbReference type="GO" id="GO:0005634">
    <property type="term" value="C:nucleus"/>
    <property type="evidence" value="ECO:0007669"/>
    <property type="project" value="UniProtKB-SubCell"/>
</dbReference>
<comment type="subcellular location">
    <subcellularLocation>
        <location evidence="2">Nucleus</location>
    </subcellularLocation>
</comment>
<organism evidence="9 10">
    <name type="scientific">Dreissena polymorpha</name>
    <name type="common">Zebra mussel</name>
    <name type="synonym">Mytilus polymorpha</name>
    <dbReference type="NCBI Taxonomy" id="45954"/>
    <lineage>
        <taxon>Eukaryota</taxon>
        <taxon>Metazoa</taxon>
        <taxon>Spiralia</taxon>
        <taxon>Lophotrochozoa</taxon>
        <taxon>Mollusca</taxon>
        <taxon>Bivalvia</taxon>
        <taxon>Autobranchia</taxon>
        <taxon>Heteroconchia</taxon>
        <taxon>Euheterodonta</taxon>
        <taxon>Imparidentia</taxon>
        <taxon>Neoheterodontei</taxon>
        <taxon>Myida</taxon>
        <taxon>Dreissenoidea</taxon>
        <taxon>Dreissenidae</taxon>
        <taxon>Dreissena</taxon>
    </lineage>
</organism>
<keyword evidence="5" id="KW-0479">Metal-binding</keyword>
<dbReference type="EMBL" id="JAIWYP010000009">
    <property type="protein sequence ID" value="KAH3772812.1"/>
    <property type="molecule type" value="Genomic_DNA"/>
</dbReference>